<feature type="transmembrane region" description="Helical" evidence="8">
    <location>
        <begin position="260"/>
        <end position="277"/>
    </location>
</feature>
<evidence type="ECO:0000256" key="4">
    <source>
        <dbReference type="ARBA" id="ARBA00022475"/>
    </source>
</evidence>
<evidence type="ECO:0000259" key="9">
    <source>
        <dbReference type="Pfam" id="PF02554"/>
    </source>
</evidence>
<feature type="transmembrane region" description="Helical" evidence="8">
    <location>
        <begin position="130"/>
        <end position="156"/>
    </location>
</feature>
<sequence>MNSVNLLVVAICFYVLAYRYYSAFISAKVLALNDANITPAYRCNDGREFVPTNKWVLFGHHFAAIAGAGPLVGPVLAAQYGWGPGFMWILLGSVFAGAVHDFIILFASIRHNGQSLSVIARREVGPVSGVTTSFAILFIIIVALAGLAIVVVNALFKNPWGLYTLSMTIPIAIVVGLYMFKIAPGSIRSGSIVGFLLVLGAVFTGHWLSPGQPWEGIANIFNLTKPQLSIALPLYGFFAAVLPVWLLLAPRDYLSSYMKIGTIVALALGILIVQPMINMPFTTKFMDGGGPIIPGPWWPYLFITIACGAISGFHALISSGTTCKMIERESQSRMIAYGGMITEGFVAVMAIISAVVLMPGDYFAINSPAAVFAKLGIPTVEIKELSRLVEMDVAHRPGGAVSLAVGMAHIFSNIGGMKHLMSYWYQFAIMFEALFILTTIDAGTRVARYILQDILGTYVYAPLKQTNWWPGILFTSAIVTYCWGYLLYSGDVATIWPLFGVANQLLAVIALALGTTIILKIAPKKSYALVTFAPLAFLAVTVLLAGIMNVQMFFNRGDTLGNTNGTVSIILIILVIITLVDSIRVWLKLLKTDKPIGMNTEISFQSCPIDSNSRPNIPS</sequence>
<gene>
    <name evidence="10" type="primary">cstA_2</name>
    <name evidence="10" type="ORF">SPACI_028660</name>
</gene>
<feature type="domain" description="CstA N-terminal" evidence="9">
    <location>
        <begin position="2"/>
        <end position="544"/>
    </location>
</feature>
<evidence type="ECO:0000256" key="5">
    <source>
        <dbReference type="ARBA" id="ARBA00022692"/>
    </source>
</evidence>
<feature type="transmembrane region" description="Helical" evidence="8">
    <location>
        <begin position="228"/>
        <end position="248"/>
    </location>
</feature>
<dbReference type="InterPro" id="IPR051605">
    <property type="entry name" value="CstA"/>
</dbReference>
<dbReference type="Pfam" id="PF02554">
    <property type="entry name" value="CstA"/>
    <property type="match status" value="1"/>
</dbReference>
<feature type="transmembrane region" description="Helical" evidence="8">
    <location>
        <begin position="494"/>
        <end position="519"/>
    </location>
</feature>
<accession>A0ABZ3J376</accession>
<feature type="transmembrane region" description="Helical" evidence="8">
    <location>
        <begin position="192"/>
        <end position="208"/>
    </location>
</feature>
<evidence type="ECO:0000256" key="2">
    <source>
        <dbReference type="ARBA" id="ARBA00007755"/>
    </source>
</evidence>
<organism evidence="10 11">
    <name type="scientific">Sporomusa acidovorans (strain ATCC 49682 / DSM 3132 / Mol)</name>
    <dbReference type="NCBI Taxonomy" id="1123286"/>
    <lineage>
        <taxon>Bacteria</taxon>
        <taxon>Bacillati</taxon>
        <taxon>Bacillota</taxon>
        <taxon>Negativicutes</taxon>
        <taxon>Selenomonadales</taxon>
        <taxon>Sporomusaceae</taxon>
        <taxon>Sporomusa</taxon>
    </lineage>
</organism>
<keyword evidence="4" id="KW-1003">Cell membrane</keyword>
<evidence type="ECO:0000256" key="8">
    <source>
        <dbReference type="SAM" id="Phobius"/>
    </source>
</evidence>
<evidence type="ECO:0000256" key="3">
    <source>
        <dbReference type="ARBA" id="ARBA00022448"/>
    </source>
</evidence>
<dbReference type="InterPro" id="IPR003706">
    <property type="entry name" value="CstA_N"/>
</dbReference>
<keyword evidence="3" id="KW-0813">Transport</keyword>
<feature type="transmembrane region" description="Helical" evidence="8">
    <location>
        <begin position="6"/>
        <end position="21"/>
    </location>
</feature>
<evidence type="ECO:0000313" key="10">
    <source>
        <dbReference type="EMBL" id="XFO72812.1"/>
    </source>
</evidence>
<dbReference type="PANTHER" id="PTHR30252:SF3">
    <property type="entry name" value="PYRUVATE_PROTON SYMPORTER BTST"/>
    <property type="match status" value="1"/>
</dbReference>
<evidence type="ECO:0000256" key="1">
    <source>
        <dbReference type="ARBA" id="ARBA00004651"/>
    </source>
</evidence>
<comment type="subcellular location">
    <subcellularLocation>
        <location evidence="1">Cell membrane</location>
        <topology evidence="1">Multi-pass membrane protein</topology>
    </subcellularLocation>
</comment>
<keyword evidence="11" id="KW-1185">Reference proteome</keyword>
<feature type="transmembrane region" description="Helical" evidence="8">
    <location>
        <begin position="55"/>
        <end position="80"/>
    </location>
</feature>
<dbReference type="Proteomes" id="UP000216052">
    <property type="component" value="Chromosome"/>
</dbReference>
<feature type="transmembrane region" description="Helical" evidence="8">
    <location>
        <begin position="297"/>
        <end position="317"/>
    </location>
</feature>
<proteinExistence type="inferred from homology"/>
<feature type="transmembrane region" description="Helical" evidence="8">
    <location>
        <begin position="468"/>
        <end position="488"/>
    </location>
</feature>
<keyword evidence="6 8" id="KW-1133">Transmembrane helix</keyword>
<comment type="similarity">
    <text evidence="2">Belongs to the peptide transporter carbon starvation (CstA) (TC 2.A.114) family.</text>
</comment>
<reference evidence="10" key="1">
    <citation type="submission" date="2024-05" db="EMBL/GenBank/DDBJ databases">
        <title>Isolation and characterization of Sporomusa carbonis sp. nov., a carboxydotrophic hydrogenogen in the genus of Sporomusa isolated from a charcoal burning pile.</title>
        <authorList>
            <person name="Boeer T."/>
            <person name="Rosenbaum F."/>
            <person name="Eysell L."/>
            <person name="Mueller V."/>
            <person name="Daniel R."/>
            <person name="Poehlein A."/>
        </authorList>
    </citation>
    <scope>NUCLEOTIDE SEQUENCE [LARGE SCALE GENOMIC DNA]</scope>
    <source>
        <strain evidence="10">DSM 3132</strain>
    </source>
</reference>
<evidence type="ECO:0000256" key="7">
    <source>
        <dbReference type="ARBA" id="ARBA00023136"/>
    </source>
</evidence>
<feature type="transmembrane region" description="Helical" evidence="8">
    <location>
        <begin position="337"/>
        <end position="358"/>
    </location>
</feature>
<keyword evidence="5 8" id="KW-0812">Transmembrane</keyword>
<keyword evidence="7 8" id="KW-0472">Membrane</keyword>
<dbReference type="PANTHER" id="PTHR30252">
    <property type="entry name" value="INNER MEMBRANE PEPTIDE TRANSPORTER"/>
    <property type="match status" value="1"/>
</dbReference>
<evidence type="ECO:0000256" key="6">
    <source>
        <dbReference type="ARBA" id="ARBA00022989"/>
    </source>
</evidence>
<feature type="transmembrane region" description="Helical" evidence="8">
    <location>
        <begin position="526"/>
        <end position="547"/>
    </location>
</feature>
<feature type="transmembrane region" description="Helical" evidence="8">
    <location>
        <begin position="162"/>
        <end position="180"/>
    </location>
</feature>
<evidence type="ECO:0000313" key="11">
    <source>
        <dbReference type="Proteomes" id="UP000216052"/>
    </source>
</evidence>
<dbReference type="RefSeq" id="WP_093791333.1">
    <property type="nucleotide sequence ID" value="NZ_CP155571.1"/>
</dbReference>
<feature type="transmembrane region" description="Helical" evidence="8">
    <location>
        <begin position="86"/>
        <end position="109"/>
    </location>
</feature>
<name>A0ABZ3J376_SPOA4</name>
<dbReference type="EMBL" id="CP155571">
    <property type="protein sequence ID" value="XFO72812.1"/>
    <property type="molecule type" value="Genomic_DNA"/>
</dbReference>
<feature type="transmembrane region" description="Helical" evidence="8">
    <location>
        <begin position="567"/>
        <end position="587"/>
    </location>
</feature>
<feature type="transmembrane region" description="Helical" evidence="8">
    <location>
        <begin position="423"/>
        <end position="447"/>
    </location>
</feature>
<protein>
    <submittedName>
        <fullName evidence="10">Peptide transporter CstA</fullName>
    </submittedName>
</protein>